<dbReference type="InterPro" id="IPR004534">
    <property type="entry name" value="SelA_trans"/>
</dbReference>
<proteinExistence type="inferred from homology"/>
<sequence length="467" mass="50804">MSSDTLLRSIPSMDRLLNDSGLDPLRAKYAEDLVKRMARLALDELRQEILRGNDDERLCSLSSVIARVEKVADRMLGRKLVPVINATGVIVHTNLGRSPLSEKVIDRIAQAARSYSNLEYDLEKGRRGERNSHLKLLMQELTGAEAALAVNNNAAAVLLVLTSLAAGKEVVVSRGELIEIGGSFRIPDVMKRSGAILREVGTTNRTHPRDYLEAINERTALILKVHTSNYHIVGFTREVDVNELAAIGREKGVTTMMDLGSGCLVDLSRYGFMAEVTVQEVLNAGIDVVTFSGDKLLGGPQAGIIAGKENLLMRIKADPLARALRMDKMTLAGLEATLEEYTKPDGATRHVPTLQMIVKDAGELLRAAEWIAARLKDELTNLAEIDVQPGPGKVGGGALPLGELAGSRVVIRPLKVSAAALERGLREGTPPVIALVRDEAVLFDTRTIFEDQYALLPSLVREAFERA</sequence>
<gene>
    <name evidence="8" type="primary">selA</name>
    <name evidence="11" type="ORF">ENV54_01995</name>
</gene>
<accession>A0A7C4ESM4</accession>
<evidence type="ECO:0000256" key="7">
    <source>
        <dbReference type="ARBA" id="ARBA00044507"/>
    </source>
</evidence>
<dbReference type="GO" id="GO:0004125">
    <property type="term" value="F:L-seryl-tRNA(Sec) selenium transferase activity"/>
    <property type="evidence" value="ECO:0007669"/>
    <property type="project" value="UniProtKB-UniRule"/>
</dbReference>
<dbReference type="NCBIfam" id="TIGR00474">
    <property type="entry name" value="selA"/>
    <property type="match status" value="1"/>
</dbReference>
<comment type="subcellular location">
    <subcellularLocation>
        <location evidence="8">Cytoplasm</location>
    </subcellularLocation>
</comment>
<evidence type="ECO:0000256" key="2">
    <source>
        <dbReference type="ARBA" id="ARBA00022490"/>
    </source>
</evidence>
<dbReference type="InterPro" id="IPR015424">
    <property type="entry name" value="PyrdxlP-dep_Trfase"/>
</dbReference>
<evidence type="ECO:0000259" key="10">
    <source>
        <dbReference type="Pfam" id="PF12390"/>
    </source>
</evidence>
<evidence type="ECO:0000256" key="8">
    <source>
        <dbReference type="HAMAP-Rule" id="MF_00423"/>
    </source>
</evidence>
<keyword evidence="6 8" id="KW-0711">Selenium</keyword>
<keyword evidence="4 8" id="KW-0663">Pyridoxal phosphate</keyword>
<dbReference type="EC" id="2.9.1.1" evidence="8"/>
<dbReference type="PANTHER" id="PTHR32328">
    <property type="entry name" value="L-SERYL-TRNA(SEC) SELENIUM TRANSFERASE"/>
    <property type="match status" value="1"/>
</dbReference>
<dbReference type="Pfam" id="PF03841">
    <property type="entry name" value="SelA"/>
    <property type="match status" value="1"/>
</dbReference>
<dbReference type="EMBL" id="DTGT01000061">
    <property type="protein sequence ID" value="HGH60052.1"/>
    <property type="molecule type" value="Genomic_DNA"/>
</dbReference>
<dbReference type="InterPro" id="IPR018319">
    <property type="entry name" value="SelA-like"/>
</dbReference>
<name>A0A7C4ESM4_9BACT</name>
<organism evidence="11">
    <name type="scientific">Desulfomonile tiedjei</name>
    <dbReference type="NCBI Taxonomy" id="2358"/>
    <lineage>
        <taxon>Bacteria</taxon>
        <taxon>Pseudomonadati</taxon>
        <taxon>Thermodesulfobacteriota</taxon>
        <taxon>Desulfomonilia</taxon>
        <taxon>Desulfomonilales</taxon>
        <taxon>Desulfomonilaceae</taxon>
        <taxon>Desulfomonile</taxon>
    </lineage>
</organism>
<evidence type="ECO:0000256" key="1">
    <source>
        <dbReference type="ARBA" id="ARBA00001933"/>
    </source>
</evidence>
<evidence type="ECO:0000256" key="3">
    <source>
        <dbReference type="ARBA" id="ARBA00022679"/>
    </source>
</evidence>
<comment type="cofactor">
    <cofactor evidence="1 8 9">
        <name>pyridoxal 5'-phosphate</name>
        <dbReference type="ChEBI" id="CHEBI:597326"/>
    </cofactor>
</comment>
<keyword evidence="5 8" id="KW-0648">Protein biosynthesis</keyword>
<evidence type="ECO:0000256" key="6">
    <source>
        <dbReference type="ARBA" id="ARBA00023266"/>
    </source>
</evidence>
<feature type="modified residue" description="N6-(pyridoxal phosphate)lysine" evidence="8 9">
    <location>
        <position position="295"/>
    </location>
</feature>
<protein>
    <recommendedName>
        <fullName evidence="8">L-seryl-tRNA(Sec) selenium transferase</fullName>
        <ecNumber evidence="8">2.9.1.1</ecNumber>
    </recommendedName>
    <alternativeName>
        <fullName evidence="8">Selenocysteine synthase</fullName>
        <shortName evidence="8">Sec synthase</shortName>
    </alternativeName>
    <alternativeName>
        <fullName evidence="8">Selenocysteinyl-tRNA(Sec) synthase</fullName>
    </alternativeName>
</protein>
<feature type="domain" description="L-seryl-tRNA selenium transferase N-terminal" evidence="10">
    <location>
        <begin position="7"/>
        <end position="46"/>
    </location>
</feature>
<dbReference type="HAMAP" id="MF_00423">
    <property type="entry name" value="SelA"/>
    <property type="match status" value="1"/>
</dbReference>
<comment type="catalytic activity">
    <reaction evidence="8">
        <text>L-seryl-tRNA(Sec) + selenophosphate + H(+) = L-selenocysteinyl-tRNA(Sec) + phosphate</text>
        <dbReference type="Rhea" id="RHEA:22728"/>
        <dbReference type="Rhea" id="RHEA-COMP:9742"/>
        <dbReference type="Rhea" id="RHEA-COMP:9743"/>
        <dbReference type="ChEBI" id="CHEBI:15378"/>
        <dbReference type="ChEBI" id="CHEBI:16144"/>
        <dbReference type="ChEBI" id="CHEBI:43474"/>
        <dbReference type="ChEBI" id="CHEBI:78533"/>
        <dbReference type="ChEBI" id="CHEBI:78573"/>
        <dbReference type="EC" id="2.9.1.1"/>
    </reaction>
</comment>
<dbReference type="AlphaFoldDB" id="A0A7C4ESM4"/>
<dbReference type="Gene3D" id="3.40.640.10">
    <property type="entry name" value="Type I PLP-dependent aspartate aminotransferase-like (Major domain)"/>
    <property type="match status" value="1"/>
</dbReference>
<dbReference type="InterPro" id="IPR025862">
    <property type="entry name" value="SelA_trans_N_dom"/>
</dbReference>
<dbReference type="PANTHER" id="PTHR32328:SF0">
    <property type="entry name" value="L-SERYL-TRNA(SEC) SELENIUM TRANSFERASE"/>
    <property type="match status" value="1"/>
</dbReference>
<evidence type="ECO:0000313" key="11">
    <source>
        <dbReference type="EMBL" id="HGH60052.1"/>
    </source>
</evidence>
<comment type="pathway">
    <text evidence="8">Aminoacyl-tRNA biosynthesis; selenocysteinyl-tRNA(Sec) biosynthesis; selenocysteinyl-tRNA(Sec) from L-seryl-tRNA(Sec) (bacterial route): step 1/1.</text>
</comment>
<keyword evidence="3 8" id="KW-0808">Transferase</keyword>
<dbReference type="GO" id="GO:0001514">
    <property type="term" value="P:selenocysteine incorporation"/>
    <property type="evidence" value="ECO:0007669"/>
    <property type="project" value="UniProtKB-UniRule"/>
</dbReference>
<comment type="caution">
    <text evidence="11">The sequence shown here is derived from an EMBL/GenBank/DDBJ whole genome shotgun (WGS) entry which is preliminary data.</text>
</comment>
<reference evidence="11" key="1">
    <citation type="journal article" date="2020" name="mSystems">
        <title>Genome- and Community-Level Interaction Insights into Carbon Utilization and Element Cycling Functions of Hydrothermarchaeota in Hydrothermal Sediment.</title>
        <authorList>
            <person name="Zhou Z."/>
            <person name="Liu Y."/>
            <person name="Xu W."/>
            <person name="Pan J."/>
            <person name="Luo Z.H."/>
            <person name="Li M."/>
        </authorList>
    </citation>
    <scope>NUCLEOTIDE SEQUENCE [LARGE SCALE GENOMIC DNA]</scope>
    <source>
        <strain evidence="11">SpSt-769</strain>
    </source>
</reference>
<dbReference type="InterPro" id="IPR015421">
    <property type="entry name" value="PyrdxlP-dep_Trfase_major"/>
</dbReference>
<comment type="function">
    <text evidence="8">Converts seryl-tRNA(Sec) to selenocysteinyl-tRNA(Sec) required for selenoprotein biosynthesis.</text>
</comment>
<dbReference type="SUPFAM" id="SSF53383">
    <property type="entry name" value="PLP-dependent transferases"/>
    <property type="match status" value="1"/>
</dbReference>
<dbReference type="GO" id="GO:0001717">
    <property type="term" value="P:conversion of seryl-tRNAsec to selenocys-tRNAsec"/>
    <property type="evidence" value="ECO:0007669"/>
    <property type="project" value="UniProtKB-UniRule"/>
</dbReference>
<evidence type="ECO:0000256" key="4">
    <source>
        <dbReference type="ARBA" id="ARBA00022898"/>
    </source>
</evidence>
<dbReference type="UniPathway" id="UPA00906">
    <property type="reaction ID" value="UER00896"/>
</dbReference>
<keyword evidence="2 8" id="KW-0963">Cytoplasm</keyword>
<evidence type="ECO:0000256" key="9">
    <source>
        <dbReference type="PIRSR" id="PIRSR618319-50"/>
    </source>
</evidence>
<dbReference type="Gene3D" id="3.90.1150.180">
    <property type="match status" value="1"/>
</dbReference>
<comment type="similarity">
    <text evidence="7 8">Belongs to the SelA family.</text>
</comment>
<evidence type="ECO:0000256" key="5">
    <source>
        <dbReference type="ARBA" id="ARBA00022917"/>
    </source>
</evidence>
<dbReference type="GO" id="GO:0005737">
    <property type="term" value="C:cytoplasm"/>
    <property type="evidence" value="ECO:0007669"/>
    <property type="project" value="UniProtKB-SubCell"/>
</dbReference>
<dbReference type="Pfam" id="PF12390">
    <property type="entry name" value="Se-cys_synth_N"/>
    <property type="match status" value="1"/>
</dbReference>